<evidence type="ECO:0000256" key="4">
    <source>
        <dbReference type="ARBA" id="ARBA00023002"/>
    </source>
</evidence>
<dbReference type="OrthoDB" id="446280at2"/>
<dbReference type="InterPro" id="IPR002401">
    <property type="entry name" value="Cyt_P450_E_grp-I"/>
</dbReference>
<dbReference type="InterPro" id="IPR050196">
    <property type="entry name" value="Cytochrome_P450_Monoox"/>
</dbReference>
<dbReference type="PRINTS" id="PR00385">
    <property type="entry name" value="P450"/>
</dbReference>
<name>A8ZPC9_ACAM1</name>
<reference evidence="9 10" key="1">
    <citation type="journal article" date="2008" name="Proc. Natl. Acad. Sci. U.S.A.">
        <title>Niche adaptation and genome expansion in the chlorophyll d-producing cyanobacterium Acaryochloris marina.</title>
        <authorList>
            <person name="Swingley W.D."/>
            <person name="Chen M."/>
            <person name="Cheung P.C."/>
            <person name="Conrad A.L."/>
            <person name="Dejesa L.C."/>
            <person name="Hao J."/>
            <person name="Honchak B.M."/>
            <person name="Karbach L.E."/>
            <person name="Kurdoglu A."/>
            <person name="Lahiri S."/>
            <person name="Mastrian S.D."/>
            <person name="Miyashita H."/>
            <person name="Page L."/>
            <person name="Ramakrishna P."/>
            <person name="Satoh S."/>
            <person name="Sattley W.M."/>
            <person name="Shimada Y."/>
            <person name="Taylor H.L."/>
            <person name="Tomo T."/>
            <person name="Tsuchiya T."/>
            <person name="Wang Z.T."/>
            <person name="Raymond J."/>
            <person name="Mimuro M."/>
            <person name="Blankenship R.E."/>
            <person name="Touchman J.W."/>
        </authorList>
    </citation>
    <scope>NUCLEOTIDE SEQUENCE [LARGE SCALE GENOMIC DNA]</scope>
    <source>
        <strain evidence="10">MBIC 11017</strain>
        <plasmid evidence="10">Plasmid pREB5</plasmid>
    </source>
</reference>
<keyword evidence="4 8" id="KW-0560">Oxidoreductase</keyword>
<proteinExistence type="inferred from homology"/>
<dbReference type="Gene3D" id="1.10.630.10">
    <property type="entry name" value="Cytochrome P450"/>
    <property type="match status" value="1"/>
</dbReference>
<keyword evidence="9" id="KW-0614">Plasmid</keyword>
<dbReference type="Pfam" id="PF00067">
    <property type="entry name" value="p450"/>
    <property type="match status" value="1"/>
</dbReference>
<keyword evidence="10" id="KW-1185">Reference proteome</keyword>
<keyword evidence="6 8" id="KW-0503">Monooxygenase</keyword>
<dbReference type="InterPro" id="IPR036396">
    <property type="entry name" value="Cyt_P450_sf"/>
</dbReference>
<dbReference type="EMBL" id="CP000842">
    <property type="protein sequence ID" value="ABW32865.1"/>
    <property type="molecule type" value="Genomic_DNA"/>
</dbReference>
<dbReference type="HOGENOM" id="CLU_001570_5_1_3"/>
<accession>A8ZPC9</accession>
<dbReference type="GO" id="GO:0016705">
    <property type="term" value="F:oxidoreductase activity, acting on paired donors, with incorporation or reduction of molecular oxygen"/>
    <property type="evidence" value="ECO:0007669"/>
    <property type="project" value="InterPro"/>
</dbReference>
<evidence type="ECO:0000256" key="7">
    <source>
        <dbReference type="PIRSR" id="PIRSR602401-1"/>
    </source>
</evidence>
<dbReference type="GO" id="GO:0004497">
    <property type="term" value="F:monooxygenase activity"/>
    <property type="evidence" value="ECO:0007669"/>
    <property type="project" value="UniProtKB-KW"/>
</dbReference>
<comment type="similarity">
    <text evidence="1 8">Belongs to the cytochrome P450 family.</text>
</comment>
<dbReference type="PROSITE" id="PS00086">
    <property type="entry name" value="CYTOCHROME_P450"/>
    <property type="match status" value="1"/>
</dbReference>
<evidence type="ECO:0000256" key="3">
    <source>
        <dbReference type="ARBA" id="ARBA00022723"/>
    </source>
</evidence>
<evidence type="ECO:0000256" key="2">
    <source>
        <dbReference type="ARBA" id="ARBA00022617"/>
    </source>
</evidence>
<evidence type="ECO:0000256" key="1">
    <source>
        <dbReference type="ARBA" id="ARBA00010617"/>
    </source>
</evidence>
<dbReference type="AlphaFoldDB" id="A8ZPC9"/>
<evidence type="ECO:0000256" key="5">
    <source>
        <dbReference type="ARBA" id="ARBA00023004"/>
    </source>
</evidence>
<dbReference type="Proteomes" id="UP000000268">
    <property type="component" value="Plasmid pREB5"/>
</dbReference>
<keyword evidence="2 7" id="KW-0349">Heme</keyword>
<evidence type="ECO:0000256" key="6">
    <source>
        <dbReference type="ARBA" id="ARBA00023033"/>
    </source>
</evidence>
<geneLocation type="plasmid" evidence="9 10">
    <name>pREB5</name>
</geneLocation>
<comment type="cofactor">
    <cofactor evidence="7">
        <name>heme</name>
        <dbReference type="ChEBI" id="CHEBI:30413"/>
    </cofactor>
</comment>
<gene>
    <name evidence="9" type="ordered locus">AM1_E0096</name>
</gene>
<keyword evidence="5 7" id="KW-0408">Iron</keyword>
<organism evidence="9 10">
    <name type="scientific">Acaryochloris marina (strain MBIC 11017)</name>
    <dbReference type="NCBI Taxonomy" id="329726"/>
    <lineage>
        <taxon>Bacteria</taxon>
        <taxon>Bacillati</taxon>
        <taxon>Cyanobacteriota</taxon>
        <taxon>Cyanophyceae</taxon>
        <taxon>Acaryochloridales</taxon>
        <taxon>Acaryochloridaceae</taxon>
        <taxon>Acaryochloris</taxon>
    </lineage>
</organism>
<dbReference type="InterPro" id="IPR017972">
    <property type="entry name" value="Cyt_P450_CS"/>
</dbReference>
<keyword evidence="3 7" id="KW-0479">Metal-binding</keyword>
<dbReference type="PANTHER" id="PTHR24291:SF50">
    <property type="entry name" value="BIFUNCTIONAL ALBAFLAVENONE MONOOXYGENASE_TERPENE SYNTHASE"/>
    <property type="match status" value="1"/>
</dbReference>
<dbReference type="PANTHER" id="PTHR24291">
    <property type="entry name" value="CYTOCHROME P450 FAMILY 4"/>
    <property type="match status" value="1"/>
</dbReference>
<evidence type="ECO:0000313" key="10">
    <source>
        <dbReference type="Proteomes" id="UP000000268"/>
    </source>
</evidence>
<evidence type="ECO:0000256" key="8">
    <source>
        <dbReference type="RuleBase" id="RU000461"/>
    </source>
</evidence>
<dbReference type="KEGG" id="amr:AM1_E0096"/>
<dbReference type="PRINTS" id="PR00463">
    <property type="entry name" value="EP450I"/>
</dbReference>
<evidence type="ECO:0000313" key="9">
    <source>
        <dbReference type="EMBL" id="ABW32865.1"/>
    </source>
</evidence>
<feature type="binding site" description="axial binding residue" evidence="7">
    <location>
        <position position="411"/>
    </location>
    <ligand>
        <name>heme</name>
        <dbReference type="ChEBI" id="CHEBI:30413"/>
    </ligand>
    <ligandPart>
        <name>Fe</name>
        <dbReference type="ChEBI" id="CHEBI:18248"/>
    </ligandPart>
</feature>
<dbReference type="GO" id="GO:0020037">
    <property type="term" value="F:heme binding"/>
    <property type="evidence" value="ECO:0007669"/>
    <property type="project" value="InterPro"/>
</dbReference>
<dbReference type="InterPro" id="IPR001128">
    <property type="entry name" value="Cyt_P450"/>
</dbReference>
<protein>
    <submittedName>
        <fullName evidence="9">Cytochrome P450 family protein, putative</fullName>
    </submittedName>
</protein>
<dbReference type="CDD" id="cd11053">
    <property type="entry name" value="CYP110-like"/>
    <property type="match status" value="1"/>
</dbReference>
<sequence length="486" mass="54363">MAWTVPGPKSTPIVGTTGNTFRFTQDPIGYSNQLFQDYGPMVSLCEQGGTNLFTPFEKCPGTVIVHGPDLIRQARTPHSQWNLTPLSMTLYPMEAVSNRKQPLKHFLVGLWGVNGDEHRLQRRLMMPAFHTRHIQSYWQDMVNITQSSLSHLRPGTTVNLVEETRLLAMRIVTKTLFGEDSGKAGQGVGHLLEQALAVLSQPLTTLMPYDIGGLPYRRFLNLIACFDREMRGIISAKRARQSKDNDVLSMLIQARDEETGISLSETELLGHVGSLFAAGHETTSLALGWTVLLLSQHPDIAADLMDELGAVLQGDPPRLDQLDQLPLLERVIKESLRLIPPAPFTWRYNNQIVDLGGYSLPVGTEVYCSIYATHHMPDLYENPNCFDPSRWERINPDMWEYMPFSAGSRLCMGAAFAMMELKIVLSIMLQTFRMEFVPSVSVDRYGIITIAPKNGLPMHLHHPDRNFTAGVGGVKGNIREMVQLPA</sequence>
<dbReference type="SUPFAM" id="SSF48264">
    <property type="entry name" value="Cytochrome P450"/>
    <property type="match status" value="1"/>
</dbReference>
<dbReference type="GO" id="GO:0005506">
    <property type="term" value="F:iron ion binding"/>
    <property type="evidence" value="ECO:0007669"/>
    <property type="project" value="InterPro"/>
</dbReference>